<accession>A0A8S1T6J5</accession>
<dbReference type="PANTHER" id="PTHR23084:SF179">
    <property type="entry name" value="OS10G0565000 PROTEIN"/>
    <property type="match status" value="1"/>
</dbReference>
<dbReference type="OMA" id="AYENRFF"/>
<organism evidence="2 3">
    <name type="scientific">Paramecium octaurelia</name>
    <dbReference type="NCBI Taxonomy" id="43137"/>
    <lineage>
        <taxon>Eukaryota</taxon>
        <taxon>Sar</taxon>
        <taxon>Alveolata</taxon>
        <taxon>Ciliophora</taxon>
        <taxon>Intramacronucleata</taxon>
        <taxon>Oligohymenophorea</taxon>
        <taxon>Peniculida</taxon>
        <taxon>Parameciidae</taxon>
        <taxon>Paramecium</taxon>
    </lineage>
</organism>
<dbReference type="InterPro" id="IPR000048">
    <property type="entry name" value="IQ_motif_EF-hand-BS"/>
</dbReference>
<keyword evidence="1" id="KW-0677">Repeat</keyword>
<dbReference type="PANTHER" id="PTHR23084">
    <property type="entry name" value="PHOSPHATIDYLINOSITOL-4-PHOSPHATE 5-KINASE RELATED"/>
    <property type="match status" value="1"/>
</dbReference>
<gene>
    <name evidence="2" type="ORF">POCTA_138.1.T0200228</name>
</gene>
<dbReference type="AlphaFoldDB" id="A0A8S1T6J5"/>
<dbReference type="InterPro" id="IPR003409">
    <property type="entry name" value="MORN"/>
</dbReference>
<keyword evidence="3" id="KW-1185">Reference proteome</keyword>
<dbReference type="PROSITE" id="PS50096">
    <property type="entry name" value="IQ"/>
    <property type="match status" value="1"/>
</dbReference>
<name>A0A8S1T6J5_PAROT</name>
<dbReference type="SMART" id="SM00015">
    <property type="entry name" value="IQ"/>
    <property type="match status" value="1"/>
</dbReference>
<evidence type="ECO:0008006" key="4">
    <source>
        <dbReference type="Google" id="ProtNLM"/>
    </source>
</evidence>
<dbReference type="OrthoDB" id="284854at2759"/>
<reference evidence="2" key="1">
    <citation type="submission" date="2021-01" db="EMBL/GenBank/DDBJ databases">
        <authorList>
            <consortium name="Genoscope - CEA"/>
            <person name="William W."/>
        </authorList>
    </citation>
    <scope>NUCLEOTIDE SEQUENCE</scope>
</reference>
<dbReference type="Pfam" id="PF02493">
    <property type="entry name" value="MORN"/>
    <property type="match status" value="10"/>
</dbReference>
<dbReference type="Pfam" id="PF00612">
    <property type="entry name" value="IQ"/>
    <property type="match status" value="1"/>
</dbReference>
<sequence>MELIVRYCQMQREQVESNKKRKYERFIINQLINSHMGQANCACVKTVNFDHNQIESDKKLRVSRKEQQIEDEEIKLLRCIIKIQALLRGWIVRKKYHYVQVQLYNSKVNNILKQFSLTHLSKFSKMAPFPFSEHRYQDNESEAYENRFFRNAVLLENGAIYIGEWFGDKKFGKGIQIWKDGSIYEGFWIKDMANGKGRLYHANGDIYDGDWEDHKSKGYGIYIHSDGARYEGNWNNDQQNGFGIEIWPDGAKHEGEYQNGVKHGKGKFVWADKAQYCGQFLNNQINGIGRYSWPDGRKYCGEWLNNKMHGLGLFQWSDGRVYIGEYIDDKKHGQGIFEWPDGKKYIGFWAEGKQHGRGIFIAGQQRKQGEWKNGNRERWIIFDSDNELDLIEKKMTQLKVQYSQITETQLLDKSKKALPLPNNSLIKGEKFKPLQNHNS</sequence>
<protein>
    <recommendedName>
        <fullName evidence="4">MORN repeat protein</fullName>
    </recommendedName>
</protein>
<comment type="caution">
    <text evidence="2">The sequence shown here is derived from an EMBL/GenBank/DDBJ whole genome shotgun (WGS) entry which is preliminary data.</text>
</comment>
<evidence type="ECO:0000256" key="1">
    <source>
        <dbReference type="ARBA" id="ARBA00022737"/>
    </source>
</evidence>
<proteinExistence type="predicted"/>
<evidence type="ECO:0000313" key="2">
    <source>
        <dbReference type="EMBL" id="CAD8147843.1"/>
    </source>
</evidence>
<dbReference type="EMBL" id="CAJJDP010000020">
    <property type="protein sequence ID" value="CAD8147843.1"/>
    <property type="molecule type" value="Genomic_DNA"/>
</dbReference>
<dbReference type="Proteomes" id="UP000683925">
    <property type="component" value="Unassembled WGS sequence"/>
</dbReference>
<dbReference type="SMART" id="SM00698">
    <property type="entry name" value="MORN"/>
    <property type="match status" value="9"/>
</dbReference>
<evidence type="ECO:0000313" key="3">
    <source>
        <dbReference type="Proteomes" id="UP000683925"/>
    </source>
</evidence>